<dbReference type="Gene3D" id="3.90.1720.10">
    <property type="entry name" value="endopeptidase domain like (from Nostoc punctiforme)"/>
    <property type="match status" value="1"/>
</dbReference>
<evidence type="ECO:0000313" key="11">
    <source>
        <dbReference type="EMBL" id="WAH39327.1"/>
    </source>
</evidence>
<keyword evidence="3 8" id="KW-0732">Signal</keyword>
<evidence type="ECO:0000256" key="2">
    <source>
        <dbReference type="ARBA" id="ARBA00022670"/>
    </source>
</evidence>
<reference evidence="11" key="1">
    <citation type="submission" date="2022-08" db="EMBL/GenBank/DDBJ databases">
        <title>Alicyclobacillus dauci DSM2870, complete genome.</title>
        <authorList>
            <person name="Wang Q."/>
            <person name="Cai R."/>
            <person name="Wang Z."/>
        </authorList>
    </citation>
    <scope>NUCLEOTIDE SEQUENCE</scope>
    <source>
        <strain evidence="11">DSM 28700</strain>
    </source>
</reference>
<dbReference type="PANTHER" id="PTHR47053:SF1">
    <property type="entry name" value="MUREIN DD-ENDOPEPTIDASE MEPH-RELATED"/>
    <property type="match status" value="1"/>
</dbReference>
<dbReference type="Proteomes" id="UP001164803">
    <property type="component" value="Chromosome"/>
</dbReference>
<dbReference type="InterPro" id="IPR038765">
    <property type="entry name" value="Papain-like_cys_pep_sf"/>
</dbReference>
<dbReference type="InterPro" id="IPR051202">
    <property type="entry name" value="Peptidase_C40"/>
</dbReference>
<dbReference type="SUPFAM" id="SSF54106">
    <property type="entry name" value="LysM domain"/>
    <property type="match status" value="1"/>
</dbReference>
<keyword evidence="4" id="KW-0677">Repeat</keyword>
<evidence type="ECO:0000256" key="7">
    <source>
        <dbReference type="SAM" id="MobiDB-lite"/>
    </source>
</evidence>
<dbReference type="SMART" id="SM00257">
    <property type="entry name" value="LysM"/>
    <property type="match status" value="1"/>
</dbReference>
<evidence type="ECO:0000256" key="6">
    <source>
        <dbReference type="ARBA" id="ARBA00022807"/>
    </source>
</evidence>
<organism evidence="11 12">
    <name type="scientific">Alicyclobacillus dauci</name>
    <dbReference type="NCBI Taxonomy" id="1475485"/>
    <lineage>
        <taxon>Bacteria</taxon>
        <taxon>Bacillati</taxon>
        <taxon>Bacillota</taxon>
        <taxon>Bacilli</taxon>
        <taxon>Bacillales</taxon>
        <taxon>Alicyclobacillaceae</taxon>
        <taxon>Alicyclobacillus</taxon>
    </lineage>
</organism>
<dbReference type="CDD" id="cd00118">
    <property type="entry name" value="LysM"/>
    <property type="match status" value="1"/>
</dbReference>
<evidence type="ECO:0000313" key="12">
    <source>
        <dbReference type="Proteomes" id="UP001164803"/>
    </source>
</evidence>
<feature type="domain" description="NlpC/P60" evidence="10">
    <location>
        <begin position="102"/>
        <end position="225"/>
    </location>
</feature>
<evidence type="ECO:0000256" key="8">
    <source>
        <dbReference type="SAM" id="SignalP"/>
    </source>
</evidence>
<evidence type="ECO:0000256" key="1">
    <source>
        <dbReference type="ARBA" id="ARBA00007074"/>
    </source>
</evidence>
<evidence type="ECO:0000256" key="4">
    <source>
        <dbReference type="ARBA" id="ARBA00022737"/>
    </source>
</evidence>
<keyword evidence="2" id="KW-0645">Protease</keyword>
<dbReference type="PANTHER" id="PTHR47053">
    <property type="entry name" value="MUREIN DD-ENDOPEPTIDASE MEPH-RELATED"/>
    <property type="match status" value="1"/>
</dbReference>
<protein>
    <submittedName>
        <fullName evidence="11">NlpC/P60 family protein</fullName>
    </submittedName>
</protein>
<evidence type="ECO:0000259" key="10">
    <source>
        <dbReference type="PROSITE" id="PS51935"/>
    </source>
</evidence>
<dbReference type="Pfam" id="PF00877">
    <property type="entry name" value="NLPC_P60"/>
    <property type="match status" value="1"/>
</dbReference>
<dbReference type="PROSITE" id="PS51935">
    <property type="entry name" value="NLPC_P60"/>
    <property type="match status" value="1"/>
</dbReference>
<evidence type="ECO:0000256" key="3">
    <source>
        <dbReference type="ARBA" id="ARBA00022729"/>
    </source>
</evidence>
<gene>
    <name evidence="11" type="ORF">NZD86_22650</name>
</gene>
<dbReference type="InterPro" id="IPR000064">
    <property type="entry name" value="NLP_P60_dom"/>
</dbReference>
<dbReference type="EMBL" id="CP104064">
    <property type="protein sequence ID" value="WAH39327.1"/>
    <property type="molecule type" value="Genomic_DNA"/>
</dbReference>
<feature type="region of interest" description="Disordered" evidence="7">
    <location>
        <begin position="79"/>
        <end position="100"/>
    </location>
</feature>
<evidence type="ECO:0000256" key="5">
    <source>
        <dbReference type="ARBA" id="ARBA00022801"/>
    </source>
</evidence>
<proteinExistence type="inferred from homology"/>
<keyword evidence="5" id="KW-0378">Hydrolase</keyword>
<evidence type="ECO:0000259" key="9">
    <source>
        <dbReference type="PROSITE" id="PS51782"/>
    </source>
</evidence>
<dbReference type="InterPro" id="IPR036779">
    <property type="entry name" value="LysM_dom_sf"/>
</dbReference>
<dbReference type="Gene3D" id="3.10.350.10">
    <property type="entry name" value="LysM domain"/>
    <property type="match status" value="1"/>
</dbReference>
<dbReference type="InterPro" id="IPR018392">
    <property type="entry name" value="LysM"/>
</dbReference>
<dbReference type="PROSITE" id="PS51782">
    <property type="entry name" value="LYSM"/>
    <property type="match status" value="1"/>
</dbReference>
<dbReference type="RefSeq" id="WP_268047014.1">
    <property type="nucleotide sequence ID" value="NZ_CP104064.1"/>
</dbReference>
<keyword evidence="6" id="KW-0788">Thiol protease</keyword>
<dbReference type="Pfam" id="PF01476">
    <property type="entry name" value="LysM"/>
    <property type="match status" value="1"/>
</dbReference>
<name>A0ABY6Z8Y1_9BACL</name>
<sequence length="225" mass="23542">MKRVAISLGSIMTALSIAAPVAMADTQHTVQSGETLWKIAQRFQTTTSILENLNPLINPDILYPGEVIQIPSTVVANPASTTSSNSSTASSNSTASSTNSAPSKASAIIATAKGFLGTPYVWGGTAPSGFDCSGFVQYVYGQNGVTLPRTSTEQSTVGTSITQAALQPGDLVFFADTWKAGVSHVGIYLGNRQFIEESSGKGQVIITSLDNPYYAAHYAGARRVL</sequence>
<feature type="domain" description="LysM" evidence="9">
    <location>
        <begin position="26"/>
        <end position="70"/>
    </location>
</feature>
<comment type="similarity">
    <text evidence="1">Belongs to the peptidase C40 family.</text>
</comment>
<keyword evidence="12" id="KW-1185">Reference proteome</keyword>
<feature type="chain" id="PRO_5046447668" evidence="8">
    <location>
        <begin position="25"/>
        <end position="225"/>
    </location>
</feature>
<accession>A0ABY6Z8Y1</accession>
<feature type="signal peptide" evidence="8">
    <location>
        <begin position="1"/>
        <end position="24"/>
    </location>
</feature>
<dbReference type="SUPFAM" id="SSF54001">
    <property type="entry name" value="Cysteine proteinases"/>
    <property type="match status" value="1"/>
</dbReference>